<comment type="similarity">
    <text evidence="1">Belongs to the UPF0149 family.</text>
</comment>
<evidence type="ECO:0000313" key="2">
    <source>
        <dbReference type="EMBL" id="TDQ37790.1"/>
    </source>
</evidence>
<accession>A0A4R6TVH0</accession>
<comment type="caution">
    <text evidence="2">The sequence shown here is derived from an EMBL/GenBank/DDBJ whole genome shotgun (WGS) entry which is preliminary data.</text>
</comment>
<evidence type="ECO:0000313" key="3">
    <source>
        <dbReference type="Proteomes" id="UP000294575"/>
    </source>
</evidence>
<dbReference type="SUPFAM" id="SSF101327">
    <property type="entry name" value="YgfB-like"/>
    <property type="match status" value="1"/>
</dbReference>
<keyword evidence="3" id="KW-1185">Reference proteome</keyword>
<reference evidence="2 3" key="1">
    <citation type="submission" date="2019-03" db="EMBL/GenBank/DDBJ databases">
        <title>Genomic Encyclopedia of Type Strains, Phase IV (KMG-IV): sequencing the most valuable type-strain genomes for metagenomic binning, comparative biology and taxonomic classification.</title>
        <authorList>
            <person name="Goeker M."/>
        </authorList>
    </citation>
    <scope>NUCLEOTIDE SEQUENCE [LARGE SCALE GENOMIC DNA]</scope>
    <source>
        <strain evidence="2 3">DSM 28679</strain>
    </source>
</reference>
<proteinExistence type="inferred from homology"/>
<dbReference type="PANTHER" id="PTHR37528">
    <property type="entry name" value="UPF0149 PROTEIN YGFB"/>
    <property type="match status" value="1"/>
</dbReference>
<name>A0A4R6TVH0_9GAMM</name>
<gene>
    <name evidence="2" type="ORF">DFQ45_10616</name>
</gene>
<dbReference type="Pfam" id="PF03695">
    <property type="entry name" value="UPF0149"/>
    <property type="match status" value="1"/>
</dbReference>
<organism evidence="2 3">
    <name type="scientific">Thiopseudomonas denitrificans</name>
    <dbReference type="NCBI Taxonomy" id="1501432"/>
    <lineage>
        <taxon>Bacteria</taxon>
        <taxon>Pseudomonadati</taxon>
        <taxon>Pseudomonadota</taxon>
        <taxon>Gammaproteobacteria</taxon>
        <taxon>Pseudomonadales</taxon>
        <taxon>Pseudomonadaceae</taxon>
        <taxon>Thiopseudomonas</taxon>
    </lineage>
</organism>
<dbReference type="EMBL" id="SNYK01000006">
    <property type="protein sequence ID" value="TDQ37790.1"/>
    <property type="molecule type" value="Genomic_DNA"/>
</dbReference>
<dbReference type="OrthoDB" id="9783391at2"/>
<dbReference type="RefSeq" id="WP_101495986.1">
    <property type="nucleotide sequence ID" value="NZ_LNJZ01000003.1"/>
</dbReference>
<dbReference type="NCBIfam" id="NF002562">
    <property type="entry name" value="PRK02166.1"/>
    <property type="match status" value="1"/>
</dbReference>
<dbReference type="InterPro" id="IPR036255">
    <property type="entry name" value="YgfB-like_sf"/>
</dbReference>
<dbReference type="InterPro" id="IPR011978">
    <property type="entry name" value="YgfB-like"/>
</dbReference>
<protein>
    <submittedName>
        <fullName evidence="2">Uncharacterized protein</fullName>
    </submittedName>
</protein>
<evidence type="ECO:0000256" key="1">
    <source>
        <dbReference type="ARBA" id="ARBA00038308"/>
    </source>
</evidence>
<dbReference type="Gene3D" id="1.20.120.740">
    <property type="entry name" value="YgfB uncharacterised protein family UPF0149, PF03695"/>
    <property type="match status" value="1"/>
</dbReference>
<dbReference type="Proteomes" id="UP000294575">
    <property type="component" value="Unassembled WGS sequence"/>
</dbReference>
<dbReference type="GO" id="GO:0005829">
    <property type="term" value="C:cytosol"/>
    <property type="evidence" value="ECO:0007669"/>
    <property type="project" value="TreeGrafter"/>
</dbReference>
<sequence>MSQPTSAYMAFMQLLTSQGQHFSPAELHGLLVGHSCAGAGFAPQAWLDNAAQLFDGDIPASLQPALTGLQDMLKTEISADDCMAITLLLPGDDDSLPARSQALGQWCQGFLSGFGSSIGDRKLSAEAREILEDYVAVAQISSGDDEEEGGEAADEASFMEVSEYLRMTAVFLFTECNTPAPTPDSQPEQPAIH</sequence>
<dbReference type="AlphaFoldDB" id="A0A4R6TVH0"/>
<dbReference type="PANTHER" id="PTHR37528:SF1">
    <property type="entry name" value="UPF0149 PROTEIN YGFB"/>
    <property type="match status" value="1"/>
</dbReference>